<dbReference type="NCBIfam" id="TIGR00778">
    <property type="entry name" value="ahpD_dom"/>
    <property type="match status" value="1"/>
</dbReference>
<dbReference type="PANTHER" id="PTHR35446">
    <property type="entry name" value="SI:CH211-175M2.5"/>
    <property type="match status" value="1"/>
</dbReference>
<dbReference type="SUPFAM" id="SSF69118">
    <property type="entry name" value="AhpD-like"/>
    <property type="match status" value="1"/>
</dbReference>
<dbReference type="InterPro" id="IPR029032">
    <property type="entry name" value="AhpD-like"/>
</dbReference>
<proteinExistence type="predicted"/>
<gene>
    <name evidence="2" type="ORF">SAMN05421630_1011298</name>
</gene>
<sequence>MPRIAAADQDTAPERSRAVLAELTERSGQVGPMVATMAHSPALLMGYLELSRAMKRATLPRALSEKISLALQQWIGCELCLAAHTRAARKAGVTESGITLARQGVAADERETALLTFAVRVLAEPSGLTDADIAELGEHGWTERIIADVVGLVALNQLTGSFNLVAGLHPAPAA</sequence>
<dbReference type="EMBL" id="FMZE01000001">
    <property type="protein sequence ID" value="SDC32261.1"/>
    <property type="molecule type" value="Genomic_DNA"/>
</dbReference>
<evidence type="ECO:0000313" key="3">
    <source>
        <dbReference type="Proteomes" id="UP000199494"/>
    </source>
</evidence>
<dbReference type="Proteomes" id="UP000199494">
    <property type="component" value="Unassembled WGS sequence"/>
</dbReference>
<protein>
    <submittedName>
        <fullName evidence="2">Alkylhydroperoxidase AhpD family core domain-containing protein</fullName>
    </submittedName>
</protein>
<organism evidence="2 3">
    <name type="scientific">Prauserella marina</name>
    <dbReference type="NCBI Taxonomy" id="530584"/>
    <lineage>
        <taxon>Bacteria</taxon>
        <taxon>Bacillati</taxon>
        <taxon>Actinomycetota</taxon>
        <taxon>Actinomycetes</taxon>
        <taxon>Pseudonocardiales</taxon>
        <taxon>Pseudonocardiaceae</taxon>
        <taxon>Prauserella</taxon>
    </lineage>
</organism>
<dbReference type="Pfam" id="PF02627">
    <property type="entry name" value="CMD"/>
    <property type="match status" value="1"/>
</dbReference>
<dbReference type="Gene3D" id="1.20.1290.10">
    <property type="entry name" value="AhpD-like"/>
    <property type="match status" value="1"/>
</dbReference>
<feature type="domain" description="Carboxymuconolactone decarboxylase-like" evidence="1">
    <location>
        <begin position="47"/>
        <end position="114"/>
    </location>
</feature>
<keyword evidence="2" id="KW-0560">Oxidoreductase</keyword>
<keyword evidence="2" id="KW-0575">Peroxidase</keyword>
<dbReference type="RefSeq" id="WP_245866104.1">
    <property type="nucleotide sequence ID" value="NZ_CP016353.1"/>
</dbReference>
<dbReference type="STRING" id="530584.SAMN05421630_1011298"/>
<dbReference type="GO" id="GO:0051920">
    <property type="term" value="F:peroxiredoxin activity"/>
    <property type="evidence" value="ECO:0007669"/>
    <property type="project" value="InterPro"/>
</dbReference>
<evidence type="ECO:0000313" key="2">
    <source>
        <dbReference type="EMBL" id="SDC32261.1"/>
    </source>
</evidence>
<dbReference type="InterPro" id="IPR004675">
    <property type="entry name" value="AhpD_core"/>
</dbReference>
<dbReference type="InterPro" id="IPR003779">
    <property type="entry name" value="CMD-like"/>
</dbReference>
<dbReference type="PANTHER" id="PTHR35446:SF2">
    <property type="entry name" value="CARBOXYMUCONOLACTONE DECARBOXYLASE-LIKE DOMAIN-CONTAINING PROTEIN"/>
    <property type="match status" value="1"/>
</dbReference>
<evidence type="ECO:0000259" key="1">
    <source>
        <dbReference type="Pfam" id="PF02627"/>
    </source>
</evidence>
<accession>A0A222VQ41</accession>
<name>A0A222VQ41_9PSEU</name>
<reference evidence="2 3" key="1">
    <citation type="submission" date="2016-10" db="EMBL/GenBank/DDBJ databases">
        <authorList>
            <person name="de Groot N.N."/>
        </authorList>
    </citation>
    <scope>NUCLEOTIDE SEQUENCE [LARGE SCALE GENOMIC DNA]</scope>
    <source>
        <strain evidence="2 3">CGMCC 4.5506</strain>
    </source>
</reference>
<dbReference type="KEGG" id="pmad:BAY61_14590"/>
<keyword evidence="3" id="KW-1185">Reference proteome</keyword>
<dbReference type="AlphaFoldDB" id="A0A222VQ41"/>